<comment type="similarity">
    <text evidence="3 8">Belongs to the NAD(P)-dependent epimerase/dehydratase family.</text>
</comment>
<evidence type="ECO:0000256" key="3">
    <source>
        <dbReference type="ARBA" id="ARBA00007637"/>
    </source>
</evidence>
<dbReference type="EMBL" id="JANPWE010000005">
    <property type="protein sequence ID" value="MCR6546186.1"/>
    <property type="molecule type" value="Genomic_DNA"/>
</dbReference>
<evidence type="ECO:0000313" key="10">
    <source>
        <dbReference type="EMBL" id="MCR6546186.1"/>
    </source>
</evidence>
<keyword evidence="8" id="KW-0119">Carbohydrate metabolism</keyword>
<keyword evidence="7 8" id="KW-0413">Isomerase</keyword>
<comment type="caution">
    <text evidence="10">The sequence shown here is derived from an EMBL/GenBank/DDBJ whole genome shotgun (WGS) entry which is preliminary data.</text>
</comment>
<dbReference type="PANTHER" id="PTHR43725:SF47">
    <property type="entry name" value="UDP-GLUCOSE 4-EPIMERASE"/>
    <property type="match status" value="1"/>
</dbReference>
<evidence type="ECO:0000313" key="11">
    <source>
        <dbReference type="Proteomes" id="UP001524944"/>
    </source>
</evidence>
<dbReference type="Gene3D" id="3.40.50.720">
    <property type="entry name" value="NAD(P)-binding Rossmann-like Domain"/>
    <property type="match status" value="1"/>
</dbReference>
<dbReference type="InterPro" id="IPR005886">
    <property type="entry name" value="UDP_G4E"/>
</dbReference>
<comment type="pathway">
    <text evidence="8">Carbohydrate metabolism; galactose metabolism.</text>
</comment>
<evidence type="ECO:0000256" key="8">
    <source>
        <dbReference type="RuleBase" id="RU366046"/>
    </source>
</evidence>
<name>A0ABT1Y5N1_9FIRM</name>
<dbReference type="RefSeq" id="WP_089611981.1">
    <property type="nucleotide sequence ID" value="NZ_CP022121.1"/>
</dbReference>
<evidence type="ECO:0000256" key="5">
    <source>
        <dbReference type="ARBA" id="ARBA00018569"/>
    </source>
</evidence>
<dbReference type="SUPFAM" id="SSF51735">
    <property type="entry name" value="NAD(P)-binding Rossmann-fold domains"/>
    <property type="match status" value="1"/>
</dbReference>
<dbReference type="InterPro" id="IPR036291">
    <property type="entry name" value="NAD(P)-bd_dom_sf"/>
</dbReference>
<dbReference type="Proteomes" id="UP001524944">
    <property type="component" value="Unassembled WGS sequence"/>
</dbReference>
<dbReference type="CDD" id="cd05247">
    <property type="entry name" value="UDP_G4E_1_SDR_e"/>
    <property type="match status" value="1"/>
</dbReference>
<reference evidence="10 11" key="1">
    <citation type="submission" date="2022-08" db="EMBL/GenBank/DDBJ databases">
        <title>Proteogenomics of the novel Dehalobacterium formicoaceticum strain EZ94 highlights a key role of methyltransferases during anaerobic dichloromethane degradation.</title>
        <authorList>
            <person name="Wasmund K."/>
        </authorList>
    </citation>
    <scope>NUCLEOTIDE SEQUENCE [LARGE SCALE GENOMIC DNA]</scope>
    <source>
        <strain evidence="10 11">EZ94</strain>
    </source>
</reference>
<comment type="cofactor">
    <cofactor evidence="2 8">
        <name>NAD(+)</name>
        <dbReference type="ChEBI" id="CHEBI:57540"/>
    </cofactor>
</comment>
<accession>A0ABT1Y5N1</accession>
<dbReference type="NCBIfam" id="TIGR01179">
    <property type="entry name" value="galE"/>
    <property type="match status" value="1"/>
</dbReference>
<proteinExistence type="inferred from homology"/>
<keyword evidence="11" id="KW-1185">Reference proteome</keyword>
<dbReference type="InterPro" id="IPR016040">
    <property type="entry name" value="NAD(P)-bd_dom"/>
</dbReference>
<keyword evidence="6 8" id="KW-0520">NAD</keyword>
<dbReference type="GO" id="GO:0003978">
    <property type="term" value="F:UDP-glucose 4-epimerase activity"/>
    <property type="evidence" value="ECO:0007669"/>
    <property type="project" value="UniProtKB-EC"/>
</dbReference>
<organism evidence="10 11">
    <name type="scientific">Dehalobacterium formicoaceticum</name>
    <dbReference type="NCBI Taxonomy" id="51515"/>
    <lineage>
        <taxon>Bacteria</taxon>
        <taxon>Bacillati</taxon>
        <taxon>Bacillota</taxon>
        <taxon>Clostridia</taxon>
        <taxon>Eubacteriales</taxon>
        <taxon>Peptococcaceae</taxon>
        <taxon>Dehalobacterium</taxon>
    </lineage>
</organism>
<dbReference type="Pfam" id="PF16363">
    <property type="entry name" value="GDP_Man_Dehyd"/>
    <property type="match status" value="1"/>
</dbReference>
<evidence type="ECO:0000256" key="7">
    <source>
        <dbReference type="ARBA" id="ARBA00023235"/>
    </source>
</evidence>
<feature type="domain" description="NAD(P)-binding" evidence="9">
    <location>
        <begin position="4"/>
        <end position="323"/>
    </location>
</feature>
<dbReference type="Gene3D" id="3.90.25.10">
    <property type="entry name" value="UDP-galactose 4-epimerase, domain 1"/>
    <property type="match status" value="1"/>
</dbReference>
<comment type="catalytic activity">
    <reaction evidence="1 8">
        <text>UDP-alpha-D-glucose = UDP-alpha-D-galactose</text>
        <dbReference type="Rhea" id="RHEA:22168"/>
        <dbReference type="ChEBI" id="CHEBI:58885"/>
        <dbReference type="ChEBI" id="CHEBI:66914"/>
        <dbReference type="EC" id="5.1.3.2"/>
    </reaction>
</comment>
<dbReference type="PANTHER" id="PTHR43725">
    <property type="entry name" value="UDP-GLUCOSE 4-EPIMERASE"/>
    <property type="match status" value="1"/>
</dbReference>
<protein>
    <recommendedName>
        <fullName evidence="5 8">UDP-glucose 4-epimerase</fullName>
        <ecNumber evidence="4 8">5.1.3.2</ecNumber>
    </recommendedName>
</protein>
<evidence type="ECO:0000256" key="4">
    <source>
        <dbReference type="ARBA" id="ARBA00013189"/>
    </source>
</evidence>
<evidence type="ECO:0000256" key="1">
    <source>
        <dbReference type="ARBA" id="ARBA00000083"/>
    </source>
</evidence>
<gene>
    <name evidence="10" type="primary">galE</name>
    <name evidence="10" type="ORF">NVS47_11790</name>
</gene>
<comment type="subunit">
    <text evidence="8">Homodimer.</text>
</comment>
<evidence type="ECO:0000256" key="2">
    <source>
        <dbReference type="ARBA" id="ARBA00001911"/>
    </source>
</evidence>
<dbReference type="NCBIfam" id="NF007956">
    <property type="entry name" value="PRK10675.1"/>
    <property type="match status" value="1"/>
</dbReference>
<evidence type="ECO:0000259" key="9">
    <source>
        <dbReference type="Pfam" id="PF16363"/>
    </source>
</evidence>
<sequence length="334" mass="36625">MKILVTGGAGYIGSHTSAELLQAGYDLVVIDNFSNSAPSALRGIKTITNRDFSFYQGDVTDQSMLDEIFQAHHIDGVIHFAGFKAVGESVQEPLKYYHNNILSTLVLCKTMARYGCKSIVFSSSATVYGNPSRLPITEDFPLSATNPYGSSKLMIENILGDLFISDQTWRIALLRYFNPVGAHKSGLIGENPKGIPNNLMPYIVKAAKGELPQLNVFGDDYETRDGTGIRDYIHVVDLSIGHIKALEKLALGSGIFTYNLGTGKGTSVLEMITAFEKSTGQKVPYRVGKRRPGDIAACYADPGKAERELGWKAELDLEAMCRDAWYFSVKSDQI</sequence>
<evidence type="ECO:0000256" key="6">
    <source>
        <dbReference type="ARBA" id="ARBA00023027"/>
    </source>
</evidence>
<dbReference type="EC" id="5.1.3.2" evidence="4 8"/>